<dbReference type="SUPFAM" id="SSF88946">
    <property type="entry name" value="Sigma2 domain of RNA polymerase sigma factors"/>
    <property type="match status" value="1"/>
</dbReference>
<evidence type="ECO:0000313" key="8">
    <source>
        <dbReference type="EMBL" id="SET01619.1"/>
    </source>
</evidence>
<evidence type="ECO:0000256" key="3">
    <source>
        <dbReference type="ARBA" id="ARBA00023082"/>
    </source>
</evidence>
<name>A0A1I0B6F9_9FIRM</name>
<reference evidence="8 9" key="1">
    <citation type="submission" date="2016-10" db="EMBL/GenBank/DDBJ databases">
        <authorList>
            <person name="de Groot N.N."/>
        </authorList>
    </citation>
    <scope>NUCLEOTIDE SEQUENCE [LARGE SCALE GENOMIC DNA]</scope>
    <source>
        <strain evidence="8 9">DSM 1801</strain>
    </source>
</reference>
<dbReference type="NCBIfam" id="TIGR02937">
    <property type="entry name" value="sigma70-ECF"/>
    <property type="match status" value="1"/>
</dbReference>
<keyword evidence="4 6" id="KW-0238">DNA-binding</keyword>
<gene>
    <name evidence="8" type="ORF">SAMN04487772_106164</name>
</gene>
<keyword evidence="3 6" id="KW-0731">Sigma factor</keyword>
<evidence type="ECO:0000256" key="4">
    <source>
        <dbReference type="ARBA" id="ARBA00023125"/>
    </source>
</evidence>
<dbReference type="InterPro" id="IPR013325">
    <property type="entry name" value="RNA_pol_sigma_r2"/>
</dbReference>
<dbReference type="Gene3D" id="1.10.1740.10">
    <property type="match status" value="1"/>
</dbReference>
<protein>
    <recommendedName>
        <fullName evidence="6">RNA polymerase sigma factor</fullName>
    </recommendedName>
</protein>
<dbReference type="PROSITE" id="PS01063">
    <property type="entry name" value="SIGMA70_ECF"/>
    <property type="match status" value="1"/>
</dbReference>
<evidence type="ECO:0000256" key="2">
    <source>
        <dbReference type="ARBA" id="ARBA00023015"/>
    </source>
</evidence>
<evidence type="ECO:0000256" key="6">
    <source>
        <dbReference type="RuleBase" id="RU000716"/>
    </source>
</evidence>
<dbReference type="STRING" id="29364.SAMN04487772_106164"/>
<dbReference type="Proteomes" id="UP000199800">
    <property type="component" value="Unassembled WGS sequence"/>
</dbReference>
<sequence>MGKIKSEKYLEELIDNYQNLIFSICYKLTNDYFIAEDLTQETFLSAFEHAESFQGGNEKAWICRIASNKCIDYQKQASRRNILCEDVALEETRTDTPETSYIEKEACNRFLQECKRLKPPYDEIARMYFYEEKKVQEIANMKEKNVKTIQTQIYRARSMLRKVFREERDNL</sequence>
<dbReference type="PANTHER" id="PTHR43133:SF60">
    <property type="entry name" value="RNA POLYMERASE SIGMA FACTOR SIGV"/>
    <property type="match status" value="1"/>
</dbReference>
<organism evidence="8 9">
    <name type="scientific">[Clostridium] polysaccharolyticum</name>
    <dbReference type="NCBI Taxonomy" id="29364"/>
    <lineage>
        <taxon>Bacteria</taxon>
        <taxon>Bacillati</taxon>
        <taxon>Bacillota</taxon>
        <taxon>Clostridia</taxon>
        <taxon>Lachnospirales</taxon>
        <taxon>Lachnospiraceae</taxon>
    </lineage>
</organism>
<dbReference type="RefSeq" id="WP_092477345.1">
    <property type="nucleotide sequence ID" value="NZ_FOHN01000006.1"/>
</dbReference>
<evidence type="ECO:0000256" key="1">
    <source>
        <dbReference type="ARBA" id="ARBA00010641"/>
    </source>
</evidence>
<dbReference type="InterPro" id="IPR014284">
    <property type="entry name" value="RNA_pol_sigma-70_dom"/>
</dbReference>
<dbReference type="OrthoDB" id="9795666at2"/>
<dbReference type="InterPro" id="IPR000838">
    <property type="entry name" value="RNA_pol_sigma70_ECF_CS"/>
</dbReference>
<dbReference type="InterPro" id="IPR036388">
    <property type="entry name" value="WH-like_DNA-bd_sf"/>
</dbReference>
<evidence type="ECO:0000256" key="5">
    <source>
        <dbReference type="ARBA" id="ARBA00023163"/>
    </source>
</evidence>
<dbReference type="Gene3D" id="1.10.10.10">
    <property type="entry name" value="Winged helix-like DNA-binding domain superfamily/Winged helix DNA-binding domain"/>
    <property type="match status" value="1"/>
</dbReference>
<dbReference type="Pfam" id="PF04542">
    <property type="entry name" value="Sigma70_r2"/>
    <property type="match status" value="1"/>
</dbReference>
<evidence type="ECO:0000313" key="9">
    <source>
        <dbReference type="Proteomes" id="UP000199800"/>
    </source>
</evidence>
<dbReference type="AlphaFoldDB" id="A0A1I0B6F9"/>
<dbReference type="InterPro" id="IPR013324">
    <property type="entry name" value="RNA_pol_sigma_r3/r4-like"/>
</dbReference>
<dbReference type="InterPro" id="IPR039425">
    <property type="entry name" value="RNA_pol_sigma-70-like"/>
</dbReference>
<dbReference type="GO" id="GO:0003677">
    <property type="term" value="F:DNA binding"/>
    <property type="evidence" value="ECO:0007669"/>
    <property type="project" value="UniProtKB-KW"/>
</dbReference>
<accession>A0A1I0B6F9</accession>
<dbReference type="GO" id="GO:0006352">
    <property type="term" value="P:DNA-templated transcription initiation"/>
    <property type="evidence" value="ECO:0007669"/>
    <property type="project" value="InterPro"/>
</dbReference>
<dbReference type="InterPro" id="IPR007627">
    <property type="entry name" value="RNA_pol_sigma70_r2"/>
</dbReference>
<keyword evidence="2 6" id="KW-0805">Transcription regulation</keyword>
<keyword evidence="9" id="KW-1185">Reference proteome</keyword>
<proteinExistence type="inferred from homology"/>
<feature type="domain" description="RNA polymerase sigma-70 region 2" evidence="7">
    <location>
        <begin position="13"/>
        <end position="79"/>
    </location>
</feature>
<dbReference type="SUPFAM" id="SSF88659">
    <property type="entry name" value="Sigma3 and sigma4 domains of RNA polymerase sigma factors"/>
    <property type="match status" value="1"/>
</dbReference>
<comment type="similarity">
    <text evidence="1 6">Belongs to the sigma-70 factor family. ECF subfamily.</text>
</comment>
<dbReference type="PANTHER" id="PTHR43133">
    <property type="entry name" value="RNA POLYMERASE ECF-TYPE SIGMA FACTO"/>
    <property type="match status" value="1"/>
</dbReference>
<dbReference type="EMBL" id="FOHN01000006">
    <property type="protein sequence ID" value="SET01619.1"/>
    <property type="molecule type" value="Genomic_DNA"/>
</dbReference>
<evidence type="ECO:0000259" key="7">
    <source>
        <dbReference type="Pfam" id="PF04542"/>
    </source>
</evidence>
<dbReference type="GO" id="GO:0016987">
    <property type="term" value="F:sigma factor activity"/>
    <property type="evidence" value="ECO:0007669"/>
    <property type="project" value="UniProtKB-KW"/>
</dbReference>
<keyword evidence="5 6" id="KW-0804">Transcription</keyword>